<dbReference type="Proteomes" id="UP000182680">
    <property type="component" value="Unassembled WGS sequence"/>
</dbReference>
<dbReference type="InterPro" id="IPR006517">
    <property type="entry name" value="Phage_terminase_lsu-like_C"/>
</dbReference>
<dbReference type="NCBIfam" id="TIGR01630">
    <property type="entry name" value="psiM2_ORF9"/>
    <property type="match status" value="1"/>
</dbReference>
<evidence type="ECO:0000313" key="1">
    <source>
        <dbReference type="EMBL" id="SFW30395.1"/>
    </source>
</evidence>
<comment type="caution">
    <text evidence="1">The sequence shown here is derived from an EMBL/GenBank/DDBJ whole genome shotgun (WGS) entry which is preliminary data.</text>
</comment>
<name>A0AA94HRJ1_DESDE</name>
<dbReference type="Gene3D" id="3.30.420.240">
    <property type="match status" value="1"/>
</dbReference>
<dbReference type="Gene3D" id="3.40.50.300">
    <property type="entry name" value="P-loop containing nucleotide triphosphate hydrolases"/>
    <property type="match status" value="1"/>
</dbReference>
<reference evidence="2" key="1">
    <citation type="submission" date="2016-11" db="EMBL/GenBank/DDBJ databases">
        <authorList>
            <person name="Jaros S."/>
            <person name="Januszkiewicz K."/>
            <person name="Wedrychowicz H."/>
        </authorList>
    </citation>
    <scope>NUCLEOTIDE SEQUENCE [LARGE SCALE GENOMIC DNA]</scope>
    <source>
        <strain evidence="2">DSM 7057</strain>
    </source>
</reference>
<dbReference type="AlphaFoldDB" id="A0AA94HRJ1"/>
<gene>
    <name evidence="1" type="ORF">SAMN02910291_00762</name>
</gene>
<accession>A0AA94HRJ1</accession>
<evidence type="ECO:0000313" key="2">
    <source>
        <dbReference type="Proteomes" id="UP000182680"/>
    </source>
</evidence>
<sequence>MAKKDLTQKEFLQQLGEYADTLRRTIEANCAAFPVDAKASKARRKCAQTNFKFFCETYFPHYTQVGGKPTGPSALHEWIDANLPTVVDAPEGIKQALAAPRGEAKSTRITLMLVLWCALTGRKRYIPIIADAFEQAAPFLEGIKVELESNPRLITDFPEHTGAGRIWNVGTIVTTGNIKIQAFGALKRIRGLRHGPLRPDLVILDDLENDENVKSIEQRDKLENWLMSTVLNLGPADDSMDIIYVGTILHYDSVLARTLKKPAWRGKRFQSIIKWPDHMDLWDTWEAIYNDRSEDGGPDAALAYYSANRAAMDAGAVVSWPSYRPLYKLMCKRAENHDAFDSEQQNDPLSTGNAPFARVIVLWTELPSGLLPFGACDPSLGKSGKGRDPSALLVGGLHRDTMRLFTLEALIRKRHPDRIIQDMIALQRSYNCLMWAVETVQFQAFFADVAIQRAIASGTPLPIQPVVNSTDKDLRIETLHPYMAQGRILLHHTQHTLIDQLRHWPKADHDDGPDALEMLWRVATRGFVSLQDAFIRVPRVSPFGGMVGTDIDDFDDCAGGYSPQRW</sequence>
<dbReference type="InterPro" id="IPR027417">
    <property type="entry name" value="P-loop_NTPase"/>
</dbReference>
<dbReference type="RefSeq" id="WP_072311429.1">
    <property type="nucleotide sequence ID" value="NZ_FPIW01000008.1"/>
</dbReference>
<proteinExistence type="predicted"/>
<dbReference type="EMBL" id="FPIW01000008">
    <property type="protein sequence ID" value="SFW30395.1"/>
    <property type="molecule type" value="Genomic_DNA"/>
</dbReference>
<organism evidence="1 2">
    <name type="scientific">Desulfovibrio desulfuricans</name>
    <dbReference type="NCBI Taxonomy" id="876"/>
    <lineage>
        <taxon>Bacteria</taxon>
        <taxon>Pseudomonadati</taxon>
        <taxon>Thermodesulfobacteriota</taxon>
        <taxon>Desulfovibrionia</taxon>
        <taxon>Desulfovibrionales</taxon>
        <taxon>Desulfovibrionaceae</taxon>
        <taxon>Desulfovibrio</taxon>
    </lineage>
</organism>
<protein>
    <submittedName>
        <fullName evidence="1">Phage uncharacterized protein (Putative large terminase), C-terminal domain-containing protein</fullName>
    </submittedName>
</protein>